<dbReference type="Gene3D" id="3.10.310.30">
    <property type="match status" value="1"/>
</dbReference>
<feature type="domain" description="DDH" evidence="1">
    <location>
        <begin position="15"/>
        <end position="153"/>
    </location>
</feature>
<protein>
    <submittedName>
        <fullName evidence="3">Bifunctional oligoribonuclease/PAP phosphatase NrnA</fullName>
    </submittedName>
</protein>
<gene>
    <name evidence="3" type="ORF">OEV82_12560</name>
</gene>
<dbReference type="InterPro" id="IPR003156">
    <property type="entry name" value="DHHA1_dom"/>
</dbReference>
<dbReference type="InterPro" id="IPR038763">
    <property type="entry name" value="DHH_sf"/>
</dbReference>
<keyword evidence="4" id="KW-1185">Reference proteome</keyword>
<dbReference type="InterPro" id="IPR001667">
    <property type="entry name" value="DDH_dom"/>
</dbReference>
<dbReference type="RefSeq" id="WP_173662019.1">
    <property type="nucleotide sequence ID" value="NZ_JAOUSE010000046.1"/>
</dbReference>
<comment type="caution">
    <text evidence="3">The sequence shown here is derived from an EMBL/GenBank/DDBJ whole genome shotgun (WGS) entry which is preliminary data.</text>
</comment>
<dbReference type="PANTHER" id="PTHR47618:SF1">
    <property type="entry name" value="BIFUNCTIONAL OLIGORIBONUCLEASE AND PAP PHOSPHATASE NRNA"/>
    <property type="match status" value="1"/>
</dbReference>
<evidence type="ECO:0000313" key="4">
    <source>
        <dbReference type="Proteomes" id="UP001208656"/>
    </source>
</evidence>
<proteinExistence type="predicted"/>
<evidence type="ECO:0000259" key="2">
    <source>
        <dbReference type="Pfam" id="PF02272"/>
    </source>
</evidence>
<organism evidence="3 4">
    <name type="scientific">Pallidibacillus thermolactis</name>
    <dbReference type="NCBI Taxonomy" id="251051"/>
    <lineage>
        <taxon>Bacteria</taxon>
        <taxon>Bacillati</taxon>
        <taxon>Bacillota</taxon>
        <taxon>Bacilli</taxon>
        <taxon>Bacillales</taxon>
        <taxon>Bacillaceae</taxon>
        <taxon>Pallidibacillus</taxon>
    </lineage>
</organism>
<reference evidence="3 4" key="1">
    <citation type="submission" date="2022-10" db="EMBL/GenBank/DDBJ databases">
        <title>Description of Fervidibacillus gen. nov. in the family Fervidibacillaceae fam. nov. with two species, Fervidibacillus albus sp. nov., and Fervidibacillus halotolerans sp. nov., isolated from tidal flat sediments.</title>
        <authorList>
            <person name="Kwon K.K."/>
            <person name="Yang S.-H."/>
        </authorList>
    </citation>
    <scope>NUCLEOTIDE SEQUENCE [LARGE SCALE GENOMIC DNA]</scope>
    <source>
        <strain evidence="3 4">DSM 23332</strain>
    </source>
</reference>
<evidence type="ECO:0000313" key="3">
    <source>
        <dbReference type="EMBL" id="MCU9595272.1"/>
    </source>
</evidence>
<dbReference type="Pfam" id="PF01368">
    <property type="entry name" value="DHH"/>
    <property type="match status" value="1"/>
</dbReference>
<feature type="domain" description="DHHA1" evidence="2">
    <location>
        <begin position="221"/>
        <end position="310"/>
    </location>
</feature>
<dbReference type="EMBL" id="JAOUSE010000046">
    <property type="protein sequence ID" value="MCU9595272.1"/>
    <property type="molecule type" value="Genomic_DNA"/>
</dbReference>
<dbReference type="InterPro" id="IPR051319">
    <property type="entry name" value="Oligoribo/pAp-PDE_c-di-AMP_PDE"/>
</dbReference>
<dbReference type="Proteomes" id="UP001208656">
    <property type="component" value="Unassembled WGS sequence"/>
</dbReference>
<dbReference type="Gene3D" id="3.90.1640.10">
    <property type="entry name" value="inorganic pyrophosphatase (n-terminal core)"/>
    <property type="match status" value="1"/>
</dbReference>
<sequence length="318" mass="35973">MKQAILQKIKEYETIIIHRHIRPDPDAYGSQGGLAEIIKTSFPEKNVYAVGDDEVTLRYLNQMDEIEDDTYKNALVIVCDTANQERISDGRYNKGDCLIKIDHHPNEDPYGDIVWVDTTASSTSELIYEFYLFGKDCGLQLSTEGARLLFAGIVGDTGRFLYPSATEKTFTYASELIKYPFSRTALFSQMYETPLNLAKFQGYLLYNLSMESEGVAKVVVTKEHLEKFNLKPQEASQLVSILGNIAGIKAWAFFVEEEKDRIRVRLRSNGPVINEVAKKYNGGGHPLASGATINSWDEVDAVMNDLQKVYEEYMKNKN</sequence>
<accession>A0ABT2WIL8</accession>
<dbReference type="SUPFAM" id="SSF64182">
    <property type="entry name" value="DHH phosphoesterases"/>
    <property type="match status" value="1"/>
</dbReference>
<dbReference type="Pfam" id="PF02272">
    <property type="entry name" value="DHHA1"/>
    <property type="match status" value="1"/>
</dbReference>
<evidence type="ECO:0000259" key="1">
    <source>
        <dbReference type="Pfam" id="PF01368"/>
    </source>
</evidence>
<dbReference type="PANTHER" id="PTHR47618">
    <property type="entry name" value="BIFUNCTIONAL OLIGORIBONUCLEASE AND PAP PHOSPHATASE NRNA"/>
    <property type="match status" value="1"/>
</dbReference>
<name>A0ABT2WIL8_9BACI</name>